<dbReference type="Proteomes" id="UP000681425">
    <property type="component" value="Chromosome"/>
</dbReference>
<protein>
    <submittedName>
        <fullName evidence="1">Uncharacterized protein</fullName>
    </submittedName>
</protein>
<organism evidence="1 2">
    <name type="scientific">Sphingobium phenoxybenzoativorans</name>
    <dbReference type="NCBI Taxonomy" id="1592790"/>
    <lineage>
        <taxon>Bacteria</taxon>
        <taxon>Pseudomonadati</taxon>
        <taxon>Pseudomonadota</taxon>
        <taxon>Alphaproteobacteria</taxon>
        <taxon>Sphingomonadales</taxon>
        <taxon>Sphingomonadaceae</taxon>
        <taxon>Sphingobium</taxon>
    </lineage>
</organism>
<dbReference type="KEGG" id="spph:KFK14_11955"/>
<dbReference type="RefSeq" id="WP_212607788.1">
    <property type="nucleotide sequence ID" value="NZ_CP073910.1"/>
</dbReference>
<accession>A0A975K2S5</accession>
<name>A0A975K2S5_9SPHN</name>
<sequence>MVVDVIKAAWLEQVHAKNGRSITGINLQWTAPGQYLVLSMRQCASPLRRPIYSALRREIAIEHMLTGYLVNPEVVVPMQHFWDPFGPPDGVQGRGKHSPNADIL</sequence>
<evidence type="ECO:0000313" key="2">
    <source>
        <dbReference type="Proteomes" id="UP000681425"/>
    </source>
</evidence>
<gene>
    <name evidence="1" type="ORF">KFK14_11955</name>
</gene>
<dbReference type="EMBL" id="CP073910">
    <property type="protein sequence ID" value="QUT03871.1"/>
    <property type="molecule type" value="Genomic_DNA"/>
</dbReference>
<evidence type="ECO:0000313" key="1">
    <source>
        <dbReference type="EMBL" id="QUT03871.1"/>
    </source>
</evidence>
<proteinExistence type="predicted"/>
<keyword evidence="2" id="KW-1185">Reference proteome</keyword>
<dbReference type="AlphaFoldDB" id="A0A975K2S5"/>
<reference evidence="1" key="1">
    <citation type="submission" date="2021-04" db="EMBL/GenBank/DDBJ databases">
        <title>Isolation of p-tert-butylphenol degrading bacteria Sphingobium phenoxybenzoativorans Tas13 from active sludge.</title>
        <authorList>
            <person name="Li Y."/>
        </authorList>
    </citation>
    <scope>NUCLEOTIDE SEQUENCE</scope>
    <source>
        <strain evidence="1">Tas13</strain>
    </source>
</reference>